<keyword evidence="4" id="KW-0804">Transcription</keyword>
<dbReference type="InterPro" id="IPR036388">
    <property type="entry name" value="WH-like_DNA-bd_sf"/>
</dbReference>
<dbReference type="RefSeq" id="WP_006384744.1">
    <property type="nucleotide sequence ID" value="NZ_CADIKY010000019.1"/>
</dbReference>
<dbReference type="GO" id="GO:0003677">
    <property type="term" value="F:DNA binding"/>
    <property type="evidence" value="ECO:0007669"/>
    <property type="project" value="InterPro"/>
</dbReference>
<evidence type="ECO:0000256" key="4">
    <source>
        <dbReference type="ARBA" id="ARBA00023163"/>
    </source>
</evidence>
<keyword evidence="10" id="KW-1185">Reference proteome</keyword>
<keyword evidence="2" id="KW-0805">Transcription regulation</keyword>
<evidence type="ECO:0000313" key="9">
    <source>
        <dbReference type="Proteomes" id="UP000494122"/>
    </source>
</evidence>
<accession>A0A1D8I834</accession>
<dbReference type="Proteomes" id="UP000494122">
    <property type="component" value="Unassembled WGS sequence"/>
</dbReference>
<dbReference type="SUPFAM" id="SSF88659">
    <property type="entry name" value="Sigma3 and sigma4 domains of RNA polymerase sigma factors"/>
    <property type="match status" value="1"/>
</dbReference>
<dbReference type="InterPro" id="IPR013325">
    <property type="entry name" value="RNA_pol_sigma_r2"/>
</dbReference>
<dbReference type="GO" id="GO:0006352">
    <property type="term" value="P:DNA-templated transcription initiation"/>
    <property type="evidence" value="ECO:0007669"/>
    <property type="project" value="InterPro"/>
</dbReference>
<reference evidence="8 11" key="1">
    <citation type="submission" date="2020-04" db="EMBL/GenBank/DDBJ databases">
        <title>Achromobacter ruhlandii genome sequencing and assembly.</title>
        <authorList>
            <person name="Martins R.C.R."/>
            <person name="Perdigao-Neto L.V."/>
            <person name="Levin A.S.S."/>
            <person name="Costa S.F."/>
        </authorList>
    </citation>
    <scope>NUCLEOTIDE SEQUENCE [LARGE SCALE GENOMIC DNA]</scope>
    <source>
        <strain evidence="8 11">9035ralo</strain>
    </source>
</reference>
<evidence type="ECO:0000313" key="11">
    <source>
        <dbReference type="Proteomes" id="UP000542405"/>
    </source>
</evidence>
<dbReference type="PANTHER" id="PTHR43133:SF63">
    <property type="entry name" value="RNA POLYMERASE SIGMA FACTOR FECI-RELATED"/>
    <property type="match status" value="1"/>
</dbReference>
<evidence type="ECO:0000313" key="6">
    <source>
        <dbReference type="EMBL" id="CAB3907059.1"/>
    </source>
</evidence>
<evidence type="ECO:0000313" key="8">
    <source>
        <dbReference type="EMBL" id="NMU93074.1"/>
    </source>
</evidence>
<dbReference type="EMBL" id="JABBZE010000516">
    <property type="protein sequence ID" value="NMU93074.1"/>
    <property type="molecule type" value="Genomic_DNA"/>
</dbReference>
<dbReference type="NCBIfam" id="TIGR02937">
    <property type="entry name" value="sigma70-ECF"/>
    <property type="match status" value="1"/>
</dbReference>
<sequence length="167" mass="18930">MRRTRPAEHGWLAYYRELLGTWKRKGHASGDVEDTAHDAIANMLEGDVSAIRNPRAYLHRSIYHGLANQYHQQVRSAAVPLHDLDEDEHPAQDSPEAGARTAQLSRALRQALDELPEPCAAVFAWHRLEGWTVPEIASHMGLSVSSVEKYLTRTMRHLHTRLHAYSP</sequence>
<comment type="similarity">
    <text evidence="1">Belongs to the sigma-70 factor family. ECF subfamily.</text>
</comment>
<protein>
    <submittedName>
        <fullName evidence="6 7">RNA polymerase sigma factor FecI</fullName>
    </submittedName>
    <submittedName>
        <fullName evidence="8">Sigma-70 family RNA polymerase sigma factor</fullName>
    </submittedName>
</protein>
<name>A0A1D8I834_9BURK</name>
<dbReference type="InterPro" id="IPR013324">
    <property type="entry name" value="RNA_pol_sigma_r3/r4-like"/>
</dbReference>
<keyword evidence="3" id="KW-0731">Sigma factor</keyword>
<dbReference type="Proteomes" id="UP000494161">
    <property type="component" value="Unassembled WGS sequence"/>
</dbReference>
<proteinExistence type="inferred from homology"/>
<dbReference type="InterPro" id="IPR039425">
    <property type="entry name" value="RNA_pol_sigma-70-like"/>
</dbReference>
<dbReference type="GO" id="GO:0016987">
    <property type="term" value="F:sigma factor activity"/>
    <property type="evidence" value="ECO:0007669"/>
    <property type="project" value="UniProtKB-KW"/>
</dbReference>
<evidence type="ECO:0000256" key="1">
    <source>
        <dbReference type="ARBA" id="ARBA00010641"/>
    </source>
</evidence>
<dbReference type="Pfam" id="PF08281">
    <property type="entry name" value="Sigma70_r4_2"/>
    <property type="match status" value="1"/>
</dbReference>
<dbReference type="InterPro" id="IPR013249">
    <property type="entry name" value="RNA_pol_sigma70_r4_t2"/>
</dbReference>
<dbReference type="EMBL" id="CADILE010000015">
    <property type="protein sequence ID" value="CAB3907059.1"/>
    <property type="molecule type" value="Genomic_DNA"/>
</dbReference>
<dbReference type="EMBL" id="CADILJ010000025">
    <property type="protein sequence ID" value="CAB3950204.1"/>
    <property type="molecule type" value="Genomic_DNA"/>
</dbReference>
<organism evidence="8 11">
    <name type="scientific">Achromobacter ruhlandii</name>
    <dbReference type="NCBI Taxonomy" id="72557"/>
    <lineage>
        <taxon>Bacteria</taxon>
        <taxon>Pseudomonadati</taxon>
        <taxon>Pseudomonadota</taxon>
        <taxon>Betaproteobacteria</taxon>
        <taxon>Burkholderiales</taxon>
        <taxon>Alcaligenaceae</taxon>
        <taxon>Achromobacter</taxon>
    </lineage>
</organism>
<evidence type="ECO:0000256" key="2">
    <source>
        <dbReference type="ARBA" id="ARBA00023015"/>
    </source>
</evidence>
<dbReference type="GeneID" id="55559810"/>
<gene>
    <name evidence="6" type="primary">fecI_9</name>
    <name evidence="7" type="synonym">fecI_10</name>
    <name evidence="8" type="ORF">HGQ98_26540</name>
    <name evidence="6" type="ORF">LMG3328_04596</name>
    <name evidence="7" type="ORF">LMG7053_03130</name>
</gene>
<feature type="domain" description="RNA polymerase sigma factor 70 region 4 type 2" evidence="5">
    <location>
        <begin position="106"/>
        <end position="158"/>
    </location>
</feature>
<dbReference type="Proteomes" id="UP000542405">
    <property type="component" value="Unassembled WGS sequence"/>
</dbReference>
<evidence type="ECO:0000313" key="10">
    <source>
        <dbReference type="Proteomes" id="UP000494161"/>
    </source>
</evidence>
<dbReference type="InterPro" id="IPR014284">
    <property type="entry name" value="RNA_pol_sigma-70_dom"/>
</dbReference>
<dbReference type="CDD" id="cd06171">
    <property type="entry name" value="Sigma70_r4"/>
    <property type="match status" value="1"/>
</dbReference>
<dbReference type="SUPFAM" id="SSF88946">
    <property type="entry name" value="Sigma2 domain of RNA polymerase sigma factors"/>
    <property type="match status" value="1"/>
</dbReference>
<dbReference type="Gene3D" id="1.10.10.10">
    <property type="entry name" value="Winged helix-like DNA-binding domain superfamily/Winged helix DNA-binding domain"/>
    <property type="match status" value="1"/>
</dbReference>
<dbReference type="PANTHER" id="PTHR43133">
    <property type="entry name" value="RNA POLYMERASE ECF-TYPE SIGMA FACTO"/>
    <property type="match status" value="1"/>
</dbReference>
<evidence type="ECO:0000313" key="7">
    <source>
        <dbReference type="EMBL" id="CAB3950204.1"/>
    </source>
</evidence>
<reference evidence="9 10" key="2">
    <citation type="submission" date="2020-04" db="EMBL/GenBank/DDBJ databases">
        <authorList>
            <person name="De Canck E."/>
        </authorList>
    </citation>
    <scope>NUCLEOTIDE SEQUENCE [LARGE SCALE GENOMIC DNA]</scope>
    <source>
        <strain evidence="6 9">LMG 3328</strain>
        <strain evidence="7 10">LMG 7053</strain>
    </source>
</reference>
<evidence type="ECO:0000256" key="3">
    <source>
        <dbReference type="ARBA" id="ARBA00023082"/>
    </source>
</evidence>
<evidence type="ECO:0000259" key="5">
    <source>
        <dbReference type="Pfam" id="PF08281"/>
    </source>
</evidence>
<dbReference type="AlphaFoldDB" id="A0A1D8I834"/>